<comment type="caution">
    <text evidence="5">The sequence shown here is derived from an EMBL/GenBank/DDBJ whole genome shotgun (WGS) entry which is preliminary data.</text>
</comment>
<dbReference type="GO" id="GO:0005829">
    <property type="term" value="C:cytosol"/>
    <property type="evidence" value="ECO:0007669"/>
    <property type="project" value="TreeGrafter"/>
</dbReference>
<dbReference type="PANTHER" id="PTHR43434:SF1">
    <property type="entry name" value="PHOSPHOGLYCOLATE PHOSPHATASE"/>
    <property type="match status" value="1"/>
</dbReference>
<dbReference type="NCBIfam" id="TIGR01549">
    <property type="entry name" value="HAD-SF-IA-v1"/>
    <property type="match status" value="1"/>
</dbReference>
<dbReference type="AlphaFoldDB" id="A0A9D1VS40"/>
<evidence type="ECO:0000313" key="6">
    <source>
        <dbReference type="Proteomes" id="UP000824246"/>
    </source>
</evidence>
<evidence type="ECO:0000313" key="5">
    <source>
        <dbReference type="EMBL" id="HIX45540.1"/>
    </source>
</evidence>
<dbReference type="EC" id="3.1.3.18" evidence="4"/>
<dbReference type="Proteomes" id="UP000824246">
    <property type="component" value="Unassembled WGS sequence"/>
</dbReference>
<dbReference type="InterPro" id="IPR041492">
    <property type="entry name" value="HAD_2"/>
</dbReference>
<dbReference type="Pfam" id="PF13419">
    <property type="entry name" value="HAD_2"/>
    <property type="match status" value="1"/>
</dbReference>
<sequence>MKRIVIFDLDGTLLNTIDDLAAATNHALACCGYPVHPVSAYPYFVGNGIDKLFERALPPDARSATEIARMRASFVPYYNTHCDVYTRPYDGIVHLLERLQAAGIAIAVASNKYHEATRHLIAEYFPDIEFAAVYGQREGIPKKPDPAIVNIILSDTGFSTADSVYVGDSGVDMLTARHAGVESVGVTWGFRPVDELQQAGACHIAADTAELWGYIADGGK</sequence>
<proteinExistence type="inferred from homology"/>
<comment type="pathway">
    <text evidence="2">Organic acid metabolism; glycolate biosynthesis; glycolate from 2-phosphoglycolate: step 1/1.</text>
</comment>
<dbReference type="InterPro" id="IPR023198">
    <property type="entry name" value="PGP-like_dom2"/>
</dbReference>
<accession>A0A9D1VS40</accession>
<dbReference type="InterPro" id="IPR050155">
    <property type="entry name" value="HAD-like_hydrolase_sf"/>
</dbReference>
<evidence type="ECO:0000256" key="2">
    <source>
        <dbReference type="ARBA" id="ARBA00004818"/>
    </source>
</evidence>
<dbReference type="GO" id="GO:0006281">
    <property type="term" value="P:DNA repair"/>
    <property type="evidence" value="ECO:0007669"/>
    <property type="project" value="TreeGrafter"/>
</dbReference>
<dbReference type="InterPro" id="IPR023214">
    <property type="entry name" value="HAD_sf"/>
</dbReference>
<keyword evidence="5" id="KW-0378">Hydrolase</keyword>
<dbReference type="GO" id="GO:0008967">
    <property type="term" value="F:phosphoglycolate phosphatase activity"/>
    <property type="evidence" value="ECO:0007669"/>
    <property type="project" value="UniProtKB-EC"/>
</dbReference>
<reference evidence="5" key="2">
    <citation type="submission" date="2021-04" db="EMBL/GenBank/DDBJ databases">
        <authorList>
            <person name="Gilroy R."/>
        </authorList>
    </citation>
    <scope>NUCLEOTIDE SEQUENCE</scope>
    <source>
        <strain evidence="5">ChiHjej12B11-16260</strain>
    </source>
</reference>
<dbReference type="InterPro" id="IPR006439">
    <property type="entry name" value="HAD-SF_hydro_IA"/>
</dbReference>
<dbReference type="Gene3D" id="3.40.50.1000">
    <property type="entry name" value="HAD superfamily/HAD-like"/>
    <property type="match status" value="1"/>
</dbReference>
<reference evidence="5" key="1">
    <citation type="journal article" date="2021" name="PeerJ">
        <title>Extensive microbial diversity within the chicken gut microbiome revealed by metagenomics and culture.</title>
        <authorList>
            <person name="Gilroy R."/>
            <person name="Ravi A."/>
            <person name="Getino M."/>
            <person name="Pursley I."/>
            <person name="Horton D.L."/>
            <person name="Alikhan N.F."/>
            <person name="Baker D."/>
            <person name="Gharbi K."/>
            <person name="Hall N."/>
            <person name="Watson M."/>
            <person name="Adriaenssens E.M."/>
            <person name="Foster-Nyarko E."/>
            <person name="Jarju S."/>
            <person name="Secka A."/>
            <person name="Antonio M."/>
            <person name="Oren A."/>
            <person name="Chaudhuri R.R."/>
            <person name="La Ragione R."/>
            <person name="Hildebrand F."/>
            <person name="Pallen M.J."/>
        </authorList>
    </citation>
    <scope>NUCLEOTIDE SEQUENCE</scope>
    <source>
        <strain evidence="5">ChiHjej12B11-16260</strain>
    </source>
</reference>
<comment type="catalytic activity">
    <reaction evidence="1">
        <text>2-phosphoglycolate + H2O = glycolate + phosphate</text>
        <dbReference type="Rhea" id="RHEA:14369"/>
        <dbReference type="ChEBI" id="CHEBI:15377"/>
        <dbReference type="ChEBI" id="CHEBI:29805"/>
        <dbReference type="ChEBI" id="CHEBI:43474"/>
        <dbReference type="ChEBI" id="CHEBI:58033"/>
        <dbReference type="EC" id="3.1.3.18"/>
    </reaction>
</comment>
<dbReference type="SFLD" id="SFLDG01129">
    <property type="entry name" value="C1.5:_HAD__Beta-PGM__Phosphata"/>
    <property type="match status" value="1"/>
</dbReference>
<dbReference type="Gene3D" id="1.10.150.240">
    <property type="entry name" value="Putative phosphatase, domain 2"/>
    <property type="match status" value="1"/>
</dbReference>
<organism evidence="5 6">
    <name type="scientific">Candidatus Barnesiella excrementipullorum</name>
    <dbReference type="NCBI Taxonomy" id="2838479"/>
    <lineage>
        <taxon>Bacteria</taxon>
        <taxon>Pseudomonadati</taxon>
        <taxon>Bacteroidota</taxon>
        <taxon>Bacteroidia</taxon>
        <taxon>Bacteroidales</taxon>
        <taxon>Barnesiellaceae</taxon>
        <taxon>Barnesiella</taxon>
    </lineage>
</organism>
<dbReference type="EMBL" id="DXFB01000130">
    <property type="protein sequence ID" value="HIX45540.1"/>
    <property type="molecule type" value="Genomic_DNA"/>
</dbReference>
<evidence type="ECO:0000256" key="1">
    <source>
        <dbReference type="ARBA" id="ARBA00000830"/>
    </source>
</evidence>
<dbReference type="InterPro" id="IPR036412">
    <property type="entry name" value="HAD-like_sf"/>
</dbReference>
<comment type="similarity">
    <text evidence="3">Belongs to the HAD-like hydrolase superfamily. CbbY/CbbZ/Gph/YieH family.</text>
</comment>
<dbReference type="SUPFAM" id="SSF56784">
    <property type="entry name" value="HAD-like"/>
    <property type="match status" value="1"/>
</dbReference>
<dbReference type="SFLD" id="SFLDS00003">
    <property type="entry name" value="Haloacid_Dehalogenase"/>
    <property type="match status" value="1"/>
</dbReference>
<dbReference type="PANTHER" id="PTHR43434">
    <property type="entry name" value="PHOSPHOGLYCOLATE PHOSPHATASE"/>
    <property type="match status" value="1"/>
</dbReference>
<evidence type="ECO:0000256" key="3">
    <source>
        <dbReference type="ARBA" id="ARBA00006171"/>
    </source>
</evidence>
<evidence type="ECO:0000256" key="4">
    <source>
        <dbReference type="ARBA" id="ARBA00013078"/>
    </source>
</evidence>
<dbReference type="PROSITE" id="PS01228">
    <property type="entry name" value="COF_1"/>
    <property type="match status" value="1"/>
</dbReference>
<gene>
    <name evidence="5" type="ORF">H9982_04905</name>
</gene>
<protein>
    <recommendedName>
        <fullName evidence="4">phosphoglycolate phosphatase</fullName>
        <ecNumber evidence="4">3.1.3.18</ecNumber>
    </recommendedName>
</protein>
<name>A0A9D1VS40_9BACT</name>